<dbReference type="CDD" id="cd02440">
    <property type="entry name" value="AdoMet_MTases"/>
    <property type="match status" value="1"/>
</dbReference>
<dbReference type="OrthoDB" id="269872at2759"/>
<gene>
    <name evidence="5" type="ORF">EMPS_02958</name>
</gene>
<dbReference type="PANTHER" id="PTHR18895:SF74">
    <property type="entry name" value="MTRF1L RELEASE FACTOR GLUTAMINE METHYLTRANSFERASE"/>
    <property type="match status" value="1"/>
</dbReference>
<keyword evidence="6" id="KW-1185">Reference proteome</keyword>
<reference evidence="5" key="1">
    <citation type="submission" date="2021-11" db="EMBL/GenBank/DDBJ databases">
        <authorList>
            <person name="Herlambang A."/>
            <person name="Guo Y."/>
            <person name="Takashima Y."/>
            <person name="Nishizawa T."/>
        </authorList>
    </citation>
    <scope>NUCLEOTIDE SEQUENCE</scope>
    <source>
        <strain evidence="5">E1425</strain>
    </source>
</reference>
<evidence type="ECO:0000259" key="4">
    <source>
        <dbReference type="Pfam" id="PF13847"/>
    </source>
</evidence>
<evidence type="ECO:0000313" key="5">
    <source>
        <dbReference type="EMBL" id="GJJ70609.1"/>
    </source>
</evidence>
<dbReference type="NCBIfam" id="TIGR00536">
    <property type="entry name" value="hemK_fam"/>
    <property type="match status" value="1"/>
</dbReference>
<keyword evidence="2" id="KW-0808">Transferase</keyword>
<dbReference type="InterPro" id="IPR029063">
    <property type="entry name" value="SAM-dependent_MTases_sf"/>
</dbReference>
<dbReference type="GO" id="GO:0032259">
    <property type="term" value="P:methylation"/>
    <property type="evidence" value="ECO:0007669"/>
    <property type="project" value="UniProtKB-KW"/>
</dbReference>
<evidence type="ECO:0000256" key="2">
    <source>
        <dbReference type="ARBA" id="ARBA00022679"/>
    </source>
</evidence>
<dbReference type="InterPro" id="IPR004556">
    <property type="entry name" value="HemK-like"/>
</dbReference>
<evidence type="ECO:0000313" key="6">
    <source>
        <dbReference type="Proteomes" id="UP000827284"/>
    </source>
</evidence>
<accession>A0A9P3H5V7</accession>
<dbReference type="InterPro" id="IPR050320">
    <property type="entry name" value="N5-glutamine_MTase"/>
</dbReference>
<dbReference type="GO" id="GO:0005739">
    <property type="term" value="C:mitochondrion"/>
    <property type="evidence" value="ECO:0007669"/>
    <property type="project" value="TreeGrafter"/>
</dbReference>
<dbReference type="Gene3D" id="3.40.50.150">
    <property type="entry name" value="Vaccinia Virus protein VP39"/>
    <property type="match status" value="1"/>
</dbReference>
<name>A0A9P3H5V7_9FUNG</name>
<dbReference type="Pfam" id="PF13847">
    <property type="entry name" value="Methyltransf_31"/>
    <property type="match status" value="1"/>
</dbReference>
<keyword evidence="1" id="KW-0489">Methyltransferase</keyword>
<dbReference type="InterPro" id="IPR025714">
    <property type="entry name" value="Methyltranfer_dom"/>
</dbReference>
<dbReference type="Proteomes" id="UP000827284">
    <property type="component" value="Unassembled WGS sequence"/>
</dbReference>
<proteinExistence type="predicted"/>
<reference evidence="5" key="2">
    <citation type="journal article" date="2022" name="Microbiol. Resour. Announc.">
        <title>Whole-Genome Sequence of Entomortierella parvispora E1425, a Mucoromycotan Fungus Associated with Burkholderiaceae-Related Endosymbiotic Bacteria.</title>
        <authorList>
            <person name="Herlambang A."/>
            <person name="Guo Y."/>
            <person name="Takashima Y."/>
            <person name="Narisawa K."/>
            <person name="Ohta H."/>
            <person name="Nishizawa T."/>
        </authorList>
    </citation>
    <scope>NUCLEOTIDE SEQUENCE</scope>
    <source>
        <strain evidence="5">E1425</strain>
    </source>
</reference>
<protein>
    <recommendedName>
        <fullName evidence="4">Methyltransferase domain-containing protein</fullName>
    </recommendedName>
</protein>
<keyword evidence="3" id="KW-0949">S-adenosyl-L-methionine</keyword>
<dbReference type="EMBL" id="BQFW01000004">
    <property type="protein sequence ID" value="GJJ70609.1"/>
    <property type="molecule type" value="Genomic_DNA"/>
</dbReference>
<feature type="domain" description="Methyltransferase" evidence="4">
    <location>
        <begin position="90"/>
        <end position="180"/>
    </location>
</feature>
<organism evidence="5 6">
    <name type="scientific">Entomortierella parvispora</name>
    <dbReference type="NCBI Taxonomy" id="205924"/>
    <lineage>
        <taxon>Eukaryota</taxon>
        <taxon>Fungi</taxon>
        <taxon>Fungi incertae sedis</taxon>
        <taxon>Mucoromycota</taxon>
        <taxon>Mortierellomycotina</taxon>
        <taxon>Mortierellomycetes</taxon>
        <taxon>Mortierellales</taxon>
        <taxon>Mortierellaceae</taxon>
        <taxon>Entomortierella</taxon>
    </lineage>
</organism>
<dbReference type="GO" id="GO:0003676">
    <property type="term" value="F:nucleic acid binding"/>
    <property type="evidence" value="ECO:0007669"/>
    <property type="project" value="InterPro"/>
</dbReference>
<dbReference type="SUPFAM" id="SSF53335">
    <property type="entry name" value="S-adenosyl-L-methionine-dependent methyltransferases"/>
    <property type="match status" value="1"/>
</dbReference>
<dbReference type="InterPro" id="IPR002052">
    <property type="entry name" value="DNA_methylase_N6_adenine_CS"/>
</dbReference>
<dbReference type="PANTHER" id="PTHR18895">
    <property type="entry name" value="HEMK METHYLTRANSFERASE"/>
    <property type="match status" value="1"/>
</dbReference>
<evidence type="ECO:0000256" key="1">
    <source>
        <dbReference type="ARBA" id="ARBA00022603"/>
    </source>
</evidence>
<comment type="caution">
    <text evidence="5">The sequence shown here is derived from an EMBL/GenBank/DDBJ whole genome shotgun (WGS) entry which is preliminary data.</text>
</comment>
<sequence length="282" mass="31814">MSEAEIDLMQDYINQRVHHRKPLQYILGTQPFLDLEILVRPPTLIPRWETEEWTGRLARLTRPRVVSNKSEEDIGSRSKSGSKSSAGWFNILDICTGSGCIPLGLASALPESSCRLTGIDIHDLAIQLARENEATNRRLLNNNPVQFHQADLFHPEAVSMFLNWQRTSFDLVVSNPPYIAHSEQPELEPEVSKWEDPKALMADEEGLVFYPKIAHMAMKLLKTKTRRNSPIVDRVEAPEIVLEIGGDHQADAVTASVREAGFTRVEVWKDLADRARCVVGSR</sequence>
<dbReference type="PROSITE" id="PS00092">
    <property type="entry name" value="N6_MTASE"/>
    <property type="match status" value="1"/>
</dbReference>
<dbReference type="GO" id="GO:0102559">
    <property type="term" value="F:peptide chain release factor N(5)-glutamine methyltransferase activity"/>
    <property type="evidence" value="ECO:0007669"/>
    <property type="project" value="UniProtKB-EC"/>
</dbReference>
<dbReference type="AlphaFoldDB" id="A0A9P3H5V7"/>
<evidence type="ECO:0000256" key="3">
    <source>
        <dbReference type="ARBA" id="ARBA00022691"/>
    </source>
</evidence>